<dbReference type="HOGENOM" id="CLU_3046860_0_0_3"/>
<gene>
    <name evidence="1" type="ordered locus">PMT_2813</name>
</gene>
<organism evidence="1 2">
    <name type="scientific">Prochlorococcus marinus (strain MIT 9313)</name>
    <dbReference type="NCBI Taxonomy" id="74547"/>
    <lineage>
        <taxon>Bacteria</taxon>
        <taxon>Bacillati</taxon>
        <taxon>Cyanobacteriota</taxon>
        <taxon>Cyanophyceae</taxon>
        <taxon>Synechococcales</taxon>
        <taxon>Prochlorococcaceae</taxon>
        <taxon>Prochlorococcus</taxon>
    </lineage>
</organism>
<accession>B9ESI6</accession>
<sequence length="54" mass="6248">MSGLLKNQEAFTSSNRKVKNLLLGWLDCFPRFFIASRMPRHAERPMITGLARLK</sequence>
<name>B9ESI6_PROMM</name>
<dbReference type="EMBL" id="BX548175">
    <property type="protein sequence ID" value="CAX32331.1"/>
    <property type="molecule type" value="Genomic_DNA"/>
</dbReference>
<dbReference type="KEGG" id="pmt:PMT_2813"/>
<protein>
    <submittedName>
        <fullName evidence="1">Uncharacterized protein</fullName>
    </submittedName>
</protein>
<reference evidence="1 2" key="1">
    <citation type="journal article" date="2003" name="Nature">
        <title>Genome divergence in two Prochlorococcus ecotypes reflects oceanic niche differentiation.</title>
        <authorList>
            <person name="Rocap G."/>
            <person name="Larimer F.W."/>
            <person name="Lamerdin J.E."/>
            <person name="Malfatti S."/>
            <person name="Chain P."/>
            <person name="Ahlgren N.A."/>
            <person name="Arellano A."/>
            <person name="Coleman M."/>
            <person name="Hauser L."/>
            <person name="Hess W.R."/>
            <person name="Johnson Z.I."/>
            <person name="Land M.L."/>
            <person name="Lindell D."/>
            <person name="Post A.F."/>
            <person name="Regala W."/>
            <person name="Shah M."/>
            <person name="Shaw S.L."/>
            <person name="Steglich C."/>
            <person name="Sullivan M.B."/>
            <person name="Ting C.S."/>
            <person name="Tolonen A."/>
            <person name="Webb E.A."/>
            <person name="Zinser E.R."/>
            <person name="Chisholm S.W."/>
        </authorList>
    </citation>
    <scope>NUCLEOTIDE SEQUENCE [LARGE SCALE GENOMIC DNA]</scope>
    <source>
        <strain evidence="2">MIT 9313</strain>
    </source>
</reference>
<dbReference type="eggNOG" id="ENOG5031UFM">
    <property type="taxonomic scope" value="Bacteria"/>
</dbReference>
<dbReference type="Proteomes" id="UP000001423">
    <property type="component" value="Chromosome"/>
</dbReference>
<dbReference type="AlphaFoldDB" id="B9ESI6"/>
<evidence type="ECO:0000313" key="2">
    <source>
        <dbReference type="Proteomes" id="UP000001423"/>
    </source>
</evidence>
<proteinExistence type="predicted"/>
<evidence type="ECO:0000313" key="1">
    <source>
        <dbReference type="EMBL" id="CAX32331.1"/>
    </source>
</evidence>
<keyword evidence="2" id="KW-1185">Reference proteome</keyword>